<dbReference type="SUPFAM" id="SSF103378">
    <property type="entry name" value="2-methylcitrate dehydratase PrpD"/>
    <property type="match status" value="1"/>
</dbReference>
<dbReference type="InterPro" id="IPR045336">
    <property type="entry name" value="MmgE_PrpD_N"/>
</dbReference>
<dbReference type="InterPro" id="IPR042183">
    <property type="entry name" value="MmgE/PrpD_sf_1"/>
</dbReference>
<evidence type="ECO:0000313" key="5">
    <source>
        <dbReference type="Proteomes" id="UP000659904"/>
    </source>
</evidence>
<dbReference type="InterPro" id="IPR005656">
    <property type="entry name" value="MmgE_PrpD"/>
</dbReference>
<name>A0A8J3NZU2_9ACTN</name>
<comment type="caution">
    <text evidence="4">The sequence shown here is derived from an EMBL/GenBank/DDBJ whole genome shotgun (WGS) entry which is preliminary data.</text>
</comment>
<feature type="domain" description="MmgE/PrpD C-terminal" evidence="3">
    <location>
        <begin position="273"/>
        <end position="436"/>
    </location>
</feature>
<dbReference type="AlphaFoldDB" id="A0A8J3NZU2"/>
<dbReference type="EMBL" id="BONH01000016">
    <property type="protein sequence ID" value="GIF98698.1"/>
    <property type="molecule type" value="Genomic_DNA"/>
</dbReference>
<gene>
    <name evidence="4" type="ORF">Cci01nite_37920</name>
</gene>
<evidence type="ECO:0000259" key="2">
    <source>
        <dbReference type="Pfam" id="PF03972"/>
    </source>
</evidence>
<feature type="domain" description="MmgE/PrpD N-terminal" evidence="2">
    <location>
        <begin position="28"/>
        <end position="248"/>
    </location>
</feature>
<organism evidence="4 5">
    <name type="scientific">Catellatospora citrea</name>
    <dbReference type="NCBI Taxonomy" id="53366"/>
    <lineage>
        <taxon>Bacteria</taxon>
        <taxon>Bacillati</taxon>
        <taxon>Actinomycetota</taxon>
        <taxon>Actinomycetes</taxon>
        <taxon>Micromonosporales</taxon>
        <taxon>Micromonosporaceae</taxon>
        <taxon>Catellatospora</taxon>
    </lineage>
</organism>
<dbReference type="Pfam" id="PF19305">
    <property type="entry name" value="MmgE_PrpD_C"/>
    <property type="match status" value="1"/>
</dbReference>
<keyword evidence="5" id="KW-1185">Reference proteome</keyword>
<proteinExistence type="inferred from homology"/>
<dbReference type="InterPro" id="IPR036148">
    <property type="entry name" value="MmgE/PrpD_sf"/>
</dbReference>
<dbReference type="PANTHER" id="PTHR16943:SF8">
    <property type="entry name" value="2-METHYLCITRATE DEHYDRATASE"/>
    <property type="match status" value="1"/>
</dbReference>
<dbReference type="Gene3D" id="1.10.4100.10">
    <property type="entry name" value="2-methylcitrate dehydratase PrpD"/>
    <property type="match status" value="1"/>
</dbReference>
<dbReference type="InterPro" id="IPR042188">
    <property type="entry name" value="MmgE/PrpD_sf_2"/>
</dbReference>
<reference evidence="4 5" key="1">
    <citation type="submission" date="2021-01" db="EMBL/GenBank/DDBJ databases">
        <title>Whole genome shotgun sequence of Catellatospora citrea NBRC 14495.</title>
        <authorList>
            <person name="Komaki H."/>
            <person name="Tamura T."/>
        </authorList>
    </citation>
    <scope>NUCLEOTIDE SEQUENCE [LARGE SCALE GENOMIC DNA]</scope>
    <source>
        <strain evidence="4 5">NBRC 14495</strain>
    </source>
</reference>
<dbReference type="Proteomes" id="UP000659904">
    <property type="component" value="Unassembled WGS sequence"/>
</dbReference>
<dbReference type="InterPro" id="IPR045337">
    <property type="entry name" value="MmgE_PrpD_C"/>
</dbReference>
<evidence type="ECO:0000256" key="1">
    <source>
        <dbReference type="ARBA" id="ARBA00006174"/>
    </source>
</evidence>
<comment type="similarity">
    <text evidence="1">Belongs to the PrpD family.</text>
</comment>
<protein>
    <submittedName>
        <fullName evidence="4">MmgE/Prp family protein</fullName>
    </submittedName>
</protein>
<dbReference type="PANTHER" id="PTHR16943">
    <property type="entry name" value="2-METHYLCITRATE DEHYDRATASE-RELATED"/>
    <property type="match status" value="1"/>
</dbReference>
<dbReference type="Pfam" id="PF03972">
    <property type="entry name" value="MmgE_PrpD_N"/>
    <property type="match status" value="1"/>
</dbReference>
<evidence type="ECO:0000313" key="4">
    <source>
        <dbReference type="EMBL" id="GIF98698.1"/>
    </source>
</evidence>
<dbReference type="GO" id="GO:0016829">
    <property type="term" value="F:lyase activity"/>
    <property type="evidence" value="ECO:0007669"/>
    <property type="project" value="InterPro"/>
</dbReference>
<accession>A0A8J3NZU2</accession>
<dbReference type="Gene3D" id="3.30.1330.120">
    <property type="entry name" value="2-methylcitrate dehydratase PrpD"/>
    <property type="match status" value="1"/>
</dbReference>
<sequence>MTAETAVGRLAEFAVGCRDGVVPDGVPGRILDILGLALAAQDDPAVRAVLASVRRWGGTPEATVIGAGDRLPAPAAALVNGVMAHALDFDDTHLPSVLHPSASIVPAALAAAEATGADGPALVRAVAAGIEICNRLGMAAYDRELRNSVFFERGLHATSICGTIGGAAAAGLLYGLDAAGIGHAMGVAASMGAGLLEANRTGGTVKKTHCGWAAHAGVSAAVFAADGLTGPPTVLEGRFGFFAAYTSGVFDADALLGGLGERWELSRTVYKPYPTNHFTHPGIDCALALRAAGLRAADVASIELGVAAPVLRTIAEPAADKARPQTAYHGKFSGPYTVAAALLGGSGLGVGTADFRELDEAVLALAARVTCTADERATELFPNAFAAVLRVRTTGGGLLEHRVDSSRGSERHPLSSADLDLKFRLNAAGLSTARAAAVSAATSALRPAAELLALMRPR</sequence>
<evidence type="ECO:0000259" key="3">
    <source>
        <dbReference type="Pfam" id="PF19305"/>
    </source>
</evidence>
<dbReference type="RefSeq" id="WP_120315770.1">
    <property type="nucleotide sequence ID" value="NZ_BONH01000016.1"/>
</dbReference>